<dbReference type="Pfam" id="PF02424">
    <property type="entry name" value="ApbE"/>
    <property type="match status" value="1"/>
</dbReference>
<evidence type="ECO:0000256" key="9">
    <source>
        <dbReference type="ARBA" id="ARBA00031306"/>
    </source>
</evidence>
<evidence type="ECO:0000313" key="14">
    <source>
        <dbReference type="Proteomes" id="UP000515591"/>
    </source>
</evidence>
<evidence type="ECO:0000256" key="1">
    <source>
        <dbReference type="ARBA" id="ARBA00008282"/>
    </source>
</evidence>
<comment type="similarity">
    <text evidence="1 11">Belongs to the ApbE family.</text>
</comment>
<dbReference type="AlphaFoldDB" id="A0A6S5S0J1"/>
<dbReference type="Gene3D" id="3.10.520.10">
    <property type="entry name" value="ApbE-like domains"/>
    <property type="match status" value="1"/>
</dbReference>
<evidence type="ECO:0000256" key="11">
    <source>
        <dbReference type="PIRNR" id="PIRNR006268"/>
    </source>
</evidence>
<evidence type="ECO:0000256" key="10">
    <source>
        <dbReference type="ARBA" id="ARBA00048540"/>
    </source>
</evidence>
<comment type="catalytic activity">
    <reaction evidence="10 11">
        <text>L-threonyl-[protein] + FAD = FMN-L-threonyl-[protein] + AMP + H(+)</text>
        <dbReference type="Rhea" id="RHEA:36847"/>
        <dbReference type="Rhea" id="RHEA-COMP:11060"/>
        <dbReference type="Rhea" id="RHEA-COMP:11061"/>
        <dbReference type="ChEBI" id="CHEBI:15378"/>
        <dbReference type="ChEBI" id="CHEBI:30013"/>
        <dbReference type="ChEBI" id="CHEBI:57692"/>
        <dbReference type="ChEBI" id="CHEBI:74257"/>
        <dbReference type="ChEBI" id="CHEBI:456215"/>
        <dbReference type="EC" id="2.7.1.180"/>
    </reaction>
</comment>
<proteinExistence type="inferred from homology"/>
<dbReference type="PANTHER" id="PTHR30040:SF2">
    <property type="entry name" value="FAD:PROTEIN FMN TRANSFERASE"/>
    <property type="match status" value="1"/>
</dbReference>
<sequence>MKTSTDTPPRVRATLSGPTMGSRFTALFYTEPGRDLEPIRQALAEAVERVEQQMSLWRPDSELSRLNAAPLDTWLPLSPALLRVVDAGLNVGLLSAGAFDISLGAPVQAWGFGPPGTATAGAPAHPHRRGALELDRTGSRLRKHHPLALDLNGIAKGHGVDRLAETLDDFGIPAYLVGIDGEMRARGRKPDGQPWAVALEQPLHGRREVRGVVELQDAAIATSGDYRHWVEQDGERLAHTFDPATGAPLRNPLASVSVIAASCMLADAWATALMVSGPEHGPKLAQARGLEAIFLIREGSGVREVTVFEGRIEAGDAARSEPGTAS</sequence>
<gene>
    <name evidence="13" type="ORF">WP8S17C03_39850</name>
</gene>
<evidence type="ECO:0000256" key="2">
    <source>
        <dbReference type="ARBA" id="ARBA00011955"/>
    </source>
</evidence>
<comment type="cofactor">
    <cofactor evidence="12">
        <name>Mg(2+)</name>
        <dbReference type="ChEBI" id="CHEBI:18420"/>
    </cofactor>
    <cofactor evidence="12">
        <name>Mn(2+)</name>
        <dbReference type="ChEBI" id="CHEBI:29035"/>
    </cofactor>
    <text evidence="12">Magnesium. Can also use manganese.</text>
</comment>
<dbReference type="SUPFAM" id="SSF143631">
    <property type="entry name" value="ApbE-like"/>
    <property type="match status" value="1"/>
</dbReference>
<dbReference type="Proteomes" id="UP000515591">
    <property type="component" value="Chromosome"/>
</dbReference>
<dbReference type="PANTHER" id="PTHR30040">
    <property type="entry name" value="THIAMINE BIOSYNTHESIS LIPOPROTEIN APBE"/>
    <property type="match status" value="1"/>
</dbReference>
<evidence type="ECO:0000256" key="12">
    <source>
        <dbReference type="PIRSR" id="PIRSR006268-2"/>
    </source>
</evidence>
<dbReference type="GO" id="GO:0046872">
    <property type="term" value="F:metal ion binding"/>
    <property type="evidence" value="ECO:0007669"/>
    <property type="project" value="UniProtKB-UniRule"/>
</dbReference>
<feature type="binding site" evidence="12">
    <location>
        <position position="153"/>
    </location>
    <ligand>
        <name>Mg(2+)</name>
        <dbReference type="ChEBI" id="CHEBI:18420"/>
    </ligand>
</feature>
<evidence type="ECO:0000256" key="6">
    <source>
        <dbReference type="ARBA" id="ARBA00022723"/>
    </source>
</evidence>
<evidence type="ECO:0000256" key="5">
    <source>
        <dbReference type="ARBA" id="ARBA00022679"/>
    </source>
</evidence>
<feature type="binding site" evidence="12">
    <location>
        <position position="271"/>
    </location>
    <ligand>
        <name>Mg(2+)</name>
        <dbReference type="ChEBI" id="CHEBI:18420"/>
    </ligand>
</feature>
<accession>A0A6S5S0J1</accession>
<evidence type="ECO:0000256" key="7">
    <source>
        <dbReference type="ARBA" id="ARBA00022827"/>
    </source>
</evidence>
<keyword evidence="7 11" id="KW-0274">FAD</keyword>
<dbReference type="InterPro" id="IPR024932">
    <property type="entry name" value="ApbE"/>
</dbReference>
<feature type="binding site" evidence="12">
    <location>
        <position position="267"/>
    </location>
    <ligand>
        <name>Mg(2+)</name>
        <dbReference type="ChEBI" id="CHEBI:18420"/>
    </ligand>
</feature>
<dbReference type="PIRSF" id="PIRSF006268">
    <property type="entry name" value="ApbE"/>
    <property type="match status" value="1"/>
</dbReference>
<dbReference type="GO" id="GO:0016740">
    <property type="term" value="F:transferase activity"/>
    <property type="evidence" value="ECO:0007669"/>
    <property type="project" value="UniProtKB-UniRule"/>
</dbReference>
<evidence type="ECO:0000256" key="3">
    <source>
        <dbReference type="ARBA" id="ARBA00016337"/>
    </source>
</evidence>
<evidence type="ECO:0000256" key="4">
    <source>
        <dbReference type="ARBA" id="ARBA00022630"/>
    </source>
</evidence>
<keyword evidence="4 11" id="KW-0285">Flavoprotein</keyword>
<keyword evidence="6 11" id="KW-0479">Metal-binding</keyword>
<evidence type="ECO:0000256" key="8">
    <source>
        <dbReference type="ARBA" id="ARBA00022842"/>
    </source>
</evidence>
<dbReference type="RefSeq" id="WP_182850658.1">
    <property type="nucleotide sequence ID" value="NZ_AP022213.1"/>
</dbReference>
<dbReference type="EC" id="2.7.1.180" evidence="2 11"/>
<name>A0A6S5S0J1_9GAMM</name>
<dbReference type="InterPro" id="IPR003374">
    <property type="entry name" value="ApbE-like_sf"/>
</dbReference>
<organism evidence="13 14">
    <name type="scientific">Metapseudomonas otitidis</name>
    <dbReference type="NCBI Taxonomy" id="319939"/>
    <lineage>
        <taxon>Bacteria</taxon>
        <taxon>Pseudomonadati</taxon>
        <taxon>Pseudomonadota</taxon>
        <taxon>Gammaproteobacteria</taxon>
        <taxon>Pseudomonadales</taxon>
        <taxon>Pseudomonadaceae</taxon>
        <taxon>Metapseudomonas</taxon>
    </lineage>
</organism>
<evidence type="ECO:0000313" key="13">
    <source>
        <dbReference type="EMBL" id="BBT17936.1"/>
    </source>
</evidence>
<dbReference type="EMBL" id="AP022213">
    <property type="protein sequence ID" value="BBT17936.1"/>
    <property type="molecule type" value="Genomic_DNA"/>
</dbReference>
<reference evidence="13 14" key="1">
    <citation type="submission" date="2019-12" db="EMBL/GenBank/DDBJ databases">
        <title>complete genome sequences of Pseudomonas otitidis str. WP8-S17-CRE-03 isolated from wastewater treatment plant effluent.</title>
        <authorList>
            <person name="Sekizuka T."/>
            <person name="Itokawa K."/>
            <person name="Yatsu K."/>
            <person name="Inamine Y."/>
            <person name="Kuroda M."/>
        </authorList>
    </citation>
    <scope>NUCLEOTIDE SEQUENCE [LARGE SCALE GENOMIC DNA]</scope>
    <source>
        <strain evidence="13 14">WP8-S17-CRE-03</strain>
    </source>
</reference>
<keyword evidence="5 11" id="KW-0808">Transferase</keyword>
<protein>
    <recommendedName>
        <fullName evidence="3 11">FAD:protein FMN transferase</fullName>
        <ecNumber evidence="2 11">2.7.1.180</ecNumber>
    </recommendedName>
    <alternativeName>
        <fullName evidence="9 11">Flavin transferase</fullName>
    </alternativeName>
</protein>
<keyword evidence="8 11" id="KW-0460">Magnesium</keyword>